<gene>
    <name evidence="7" type="ORF">A4S15_03905</name>
</gene>
<name>A0A1W9I568_9HYPH</name>
<dbReference type="PROSITE" id="PS00687">
    <property type="entry name" value="ALDEHYDE_DEHYDR_GLU"/>
    <property type="match status" value="1"/>
</dbReference>
<dbReference type="STRING" id="1827387.A4S15_03905"/>
<dbReference type="Pfam" id="PF00171">
    <property type="entry name" value="Aldedh"/>
    <property type="match status" value="1"/>
</dbReference>
<dbReference type="Gene3D" id="3.40.605.10">
    <property type="entry name" value="Aldehyde Dehydrogenase, Chain A, domain 1"/>
    <property type="match status" value="1"/>
</dbReference>
<dbReference type="EMBL" id="LWDL01000001">
    <property type="protein sequence ID" value="OQW54747.1"/>
    <property type="molecule type" value="Genomic_DNA"/>
</dbReference>
<evidence type="ECO:0000313" key="8">
    <source>
        <dbReference type="Proteomes" id="UP000192872"/>
    </source>
</evidence>
<feature type="active site" evidence="4">
    <location>
        <position position="267"/>
    </location>
</feature>
<evidence type="ECO:0000256" key="5">
    <source>
        <dbReference type="RuleBase" id="RU003345"/>
    </source>
</evidence>
<dbReference type="Gene3D" id="3.40.309.10">
    <property type="entry name" value="Aldehyde Dehydrogenase, Chain A, domain 2"/>
    <property type="match status" value="1"/>
</dbReference>
<dbReference type="InterPro" id="IPR015590">
    <property type="entry name" value="Aldehyde_DH_dom"/>
</dbReference>
<dbReference type="Proteomes" id="UP000192872">
    <property type="component" value="Unassembled WGS sequence"/>
</dbReference>
<keyword evidence="3" id="KW-0558">Oxidation</keyword>
<dbReference type="InterPro" id="IPR016162">
    <property type="entry name" value="Ald_DH_N"/>
</dbReference>
<dbReference type="InterPro" id="IPR016161">
    <property type="entry name" value="Ald_DH/histidinol_DH"/>
</dbReference>
<dbReference type="FunFam" id="3.40.605.10:FF:000007">
    <property type="entry name" value="NAD/NADP-dependent betaine aldehyde dehydrogenase"/>
    <property type="match status" value="1"/>
</dbReference>
<evidence type="ECO:0000256" key="4">
    <source>
        <dbReference type="PROSITE-ProRule" id="PRU10007"/>
    </source>
</evidence>
<sequence>MMIAASERSLRLAALLTTILKTAEIGSFVGDGLIGGAGASIPLIDPATGMVLLGYRDGGAGAADAAMASAGDGLAAWRRLSASARGRIVWAIGQEVRAHAALIAEIEAINVGKPIRDARAEVGRVAEMFEYYAGWADKLSGDVIPVPTSHLNYTRREPLGIVVQITPWNAPFFTAGWQVAPAIAAGNAVVLKPSELTPLTSLILAHLALKAGAPAGLVNVVAGLGPTCGAAAVAHVKTSLVVFVGSRRTGAEIARLAAENVVPTILELGGKSANIVFADADMDQAIMGAQAAIFSGAGQSCVAGSRLIVERNIHGAFVQRLVGAAQRIAIGDPLDEATHLGPIQNARQFERVSSMVRDGVSEGARLVSGGSAPAALAQAGYFFAPTILDQVSPGMEIAREEVFGPVLSVLPFDHEEEAVQLANDQPYGLAGAVWTRDVARAHRMAAEVRAGTFWINGYKTISVMSPFGGFGQSGYGRSSGIEALHAYTTTKSVWVETSAAPVSAFGYSGER</sequence>
<reference evidence="7 8" key="1">
    <citation type="journal article" date="2017" name="Water Res.">
        <title>Comammox in drinking water systems.</title>
        <authorList>
            <person name="Wang Y."/>
            <person name="Ma L."/>
            <person name="Mao Y."/>
            <person name="Jiang X."/>
            <person name="Xia Y."/>
            <person name="Yu K."/>
            <person name="Li B."/>
            <person name="Zhang T."/>
        </authorList>
    </citation>
    <scope>NUCLEOTIDE SEQUENCE [LARGE SCALE GENOMIC DNA]</scope>
    <source>
        <strain evidence="7">SG_bin8</strain>
    </source>
</reference>
<evidence type="ECO:0000259" key="6">
    <source>
        <dbReference type="Pfam" id="PF00171"/>
    </source>
</evidence>
<feature type="domain" description="Aldehyde dehydrogenase" evidence="6">
    <location>
        <begin position="39"/>
        <end position="493"/>
    </location>
</feature>
<dbReference type="FunFam" id="3.40.309.10:FF:000012">
    <property type="entry name" value="Betaine aldehyde dehydrogenase"/>
    <property type="match status" value="1"/>
</dbReference>
<dbReference type="InterPro" id="IPR029510">
    <property type="entry name" value="Ald_DH_CS_GLU"/>
</dbReference>
<keyword evidence="2 5" id="KW-0560">Oxidoreductase</keyword>
<comment type="similarity">
    <text evidence="1 5">Belongs to the aldehyde dehydrogenase family.</text>
</comment>
<dbReference type="GO" id="GO:0016620">
    <property type="term" value="F:oxidoreductase activity, acting on the aldehyde or oxo group of donors, NAD or NADP as acceptor"/>
    <property type="evidence" value="ECO:0007669"/>
    <property type="project" value="InterPro"/>
</dbReference>
<dbReference type="AlphaFoldDB" id="A0A1W9I568"/>
<dbReference type="InterPro" id="IPR016163">
    <property type="entry name" value="Ald_DH_C"/>
</dbReference>
<evidence type="ECO:0000256" key="2">
    <source>
        <dbReference type="ARBA" id="ARBA00023002"/>
    </source>
</evidence>
<evidence type="ECO:0000256" key="3">
    <source>
        <dbReference type="ARBA" id="ARBA00023097"/>
    </source>
</evidence>
<protein>
    <submittedName>
        <fullName evidence="7">Aldehyde dehydrogenase</fullName>
    </submittedName>
</protein>
<proteinExistence type="inferred from homology"/>
<dbReference type="PANTHER" id="PTHR11699">
    <property type="entry name" value="ALDEHYDE DEHYDROGENASE-RELATED"/>
    <property type="match status" value="1"/>
</dbReference>
<evidence type="ECO:0000313" key="7">
    <source>
        <dbReference type="EMBL" id="OQW54747.1"/>
    </source>
</evidence>
<evidence type="ECO:0000256" key="1">
    <source>
        <dbReference type="ARBA" id="ARBA00009986"/>
    </source>
</evidence>
<accession>A0A1W9I568</accession>
<dbReference type="RefSeq" id="WP_376801514.1">
    <property type="nucleotide sequence ID" value="NZ_DBNB01000012.1"/>
</dbReference>
<organism evidence="7 8">
    <name type="scientific">Candidatus Raskinella chloraquaticus</name>
    <dbReference type="NCBI Taxonomy" id="1951219"/>
    <lineage>
        <taxon>Bacteria</taxon>
        <taxon>Pseudomonadati</taxon>
        <taxon>Pseudomonadota</taxon>
        <taxon>Alphaproteobacteria</taxon>
        <taxon>Hyphomicrobiales</taxon>
        <taxon>Phreatobacteraceae</taxon>
        <taxon>Candidatus Raskinella</taxon>
    </lineage>
</organism>
<comment type="caution">
    <text evidence="7">The sequence shown here is derived from an EMBL/GenBank/DDBJ whole genome shotgun (WGS) entry which is preliminary data.</text>
</comment>
<dbReference type="SUPFAM" id="SSF53720">
    <property type="entry name" value="ALDH-like"/>
    <property type="match status" value="1"/>
</dbReference>